<comment type="caution">
    <text evidence="13">The sequence shown here is derived from an EMBL/GenBank/DDBJ whole genome shotgun (WGS) entry which is preliminary data.</text>
</comment>
<keyword evidence="5 10" id="KW-0963">Cytoplasm</keyword>
<feature type="domain" description="Galactose-1-phosphate uridyl transferase C-terminal" evidence="12">
    <location>
        <begin position="273"/>
        <end position="453"/>
    </location>
</feature>
<keyword evidence="6 10" id="KW-0808">Transferase</keyword>
<gene>
    <name evidence="10" type="primary">galT</name>
    <name evidence="13" type="ORF">EJP77_16955</name>
</gene>
<reference evidence="13 14" key="1">
    <citation type="submission" date="2018-12" db="EMBL/GenBank/DDBJ databases">
        <authorList>
            <person name="Sun L."/>
            <person name="Chen Z."/>
        </authorList>
    </citation>
    <scope>NUCLEOTIDE SEQUENCE [LARGE SCALE GENOMIC DNA]</scope>
    <source>
        <strain evidence="13 14">3-5-3</strain>
    </source>
</reference>
<dbReference type="EC" id="2.7.7.12" evidence="10"/>
<comment type="pathway">
    <text evidence="3 10">Carbohydrate metabolism; galactose metabolism.</text>
</comment>
<evidence type="ECO:0000256" key="3">
    <source>
        <dbReference type="ARBA" id="ARBA00004947"/>
    </source>
</evidence>
<dbReference type="InterPro" id="IPR023425">
    <property type="entry name" value="GalP_uridyl_Trfase_II_CS"/>
</dbReference>
<organism evidence="13 14">
    <name type="scientific">Paenibacillus zeisoli</name>
    <dbReference type="NCBI Taxonomy" id="2496267"/>
    <lineage>
        <taxon>Bacteria</taxon>
        <taxon>Bacillati</taxon>
        <taxon>Bacillota</taxon>
        <taxon>Bacilli</taxon>
        <taxon>Bacillales</taxon>
        <taxon>Paenibacillaceae</taxon>
        <taxon>Paenibacillus</taxon>
    </lineage>
</organism>
<dbReference type="PANTHER" id="PTHR39191:SF1">
    <property type="entry name" value="DUF4922 DOMAIN-CONTAINING PROTEIN"/>
    <property type="match status" value="1"/>
</dbReference>
<keyword evidence="14" id="KW-1185">Reference proteome</keyword>
<dbReference type="Pfam" id="PF02744">
    <property type="entry name" value="GalP_UDP_tr_C"/>
    <property type="match status" value="1"/>
</dbReference>
<dbReference type="InterPro" id="IPR005850">
    <property type="entry name" value="GalP_Utransf_C"/>
</dbReference>
<keyword evidence="7 10" id="KW-0548">Nucleotidyltransferase</keyword>
<evidence type="ECO:0000256" key="5">
    <source>
        <dbReference type="ARBA" id="ARBA00022490"/>
    </source>
</evidence>
<evidence type="ECO:0000259" key="12">
    <source>
        <dbReference type="Pfam" id="PF02744"/>
    </source>
</evidence>
<dbReference type="Proteomes" id="UP000272464">
    <property type="component" value="Unassembled WGS sequence"/>
</dbReference>
<keyword evidence="8 10" id="KW-0299">Galactose metabolism</keyword>
<evidence type="ECO:0000256" key="6">
    <source>
        <dbReference type="ARBA" id="ARBA00022679"/>
    </source>
</evidence>
<dbReference type="Pfam" id="PF01087">
    <property type="entry name" value="GalP_UDP_transf"/>
    <property type="match status" value="1"/>
</dbReference>
<dbReference type="PANTHER" id="PTHR39191">
    <property type="entry name" value="GALACTOSE-1-PHOSPHATE URIDYLYLTRANSFERASE"/>
    <property type="match status" value="1"/>
</dbReference>
<dbReference type="EMBL" id="RZNX01000009">
    <property type="protein sequence ID" value="RUT28751.1"/>
    <property type="molecule type" value="Genomic_DNA"/>
</dbReference>
<evidence type="ECO:0000256" key="4">
    <source>
        <dbReference type="ARBA" id="ARBA00008706"/>
    </source>
</evidence>
<proteinExistence type="inferred from homology"/>
<dbReference type="GO" id="GO:0005737">
    <property type="term" value="C:cytoplasm"/>
    <property type="evidence" value="ECO:0007669"/>
    <property type="project" value="UniProtKB-SubCell"/>
</dbReference>
<dbReference type="AlphaFoldDB" id="A0A3S1BQX4"/>
<comment type="similarity">
    <text evidence="4 10">Belongs to the galactose-1-phosphate uridylyltransferase type 2 family.</text>
</comment>
<evidence type="ECO:0000259" key="11">
    <source>
        <dbReference type="Pfam" id="PF01087"/>
    </source>
</evidence>
<evidence type="ECO:0000256" key="10">
    <source>
        <dbReference type="HAMAP-Rule" id="MF_00571"/>
    </source>
</evidence>
<evidence type="ECO:0000313" key="13">
    <source>
        <dbReference type="EMBL" id="RUT28751.1"/>
    </source>
</evidence>
<dbReference type="UniPathway" id="UPA00214"/>
<protein>
    <recommendedName>
        <fullName evidence="10">Galactose-1-phosphate uridylyltransferase</fullName>
        <shortName evidence="10">Gal-1-P uridylyltransferase</shortName>
        <ecNumber evidence="10">2.7.7.12</ecNumber>
    </recommendedName>
    <alternativeName>
        <fullName evidence="10">UDP-glucose--hexose-1-phosphate uridylyltransferase</fullName>
    </alternativeName>
</protein>
<evidence type="ECO:0000256" key="8">
    <source>
        <dbReference type="ARBA" id="ARBA00023144"/>
    </source>
</evidence>
<dbReference type="GO" id="GO:0008108">
    <property type="term" value="F:UDP-glucose:hexose-1-phosphate uridylyltransferase activity"/>
    <property type="evidence" value="ECO:0007669"/>
    <property type="project" value="UniProtKB-UniRule"/>
</dbReference>
<comment type="subcellular location">
    <subcellularLocation>
        <location evidence="2 10">Cytoplasm</location>
    </subcellularLocation>
</comment>
<accession>A0A3S1BQX4</accession>
<evidence type="ECO:0000256" key="7">
    <source>
        <dbReference type="ARBA" id="ARBA00022695"/>
    </source>
</evidence>
<dbReference type="PROSITE" id="PS01163">
    <property type="entry name" value="GAL_P_UDP_TRANSF_II"/>
    <property type="match status" value="1"/>
</dbReference>
<keyword evidence="9 10" id="KW-0119">Carbohydrate metabolism</keyword>
<dbReference type="OrthoDB" id="2293at2"/>
<evidence type="ECO:0000256" key="9">
    <source>
        <dbReference type="ARBA" id="ARBA00023277"/>
    </source>
</evidence>
<sequence>MARSEGCRMKLANLEGGSFELTEVEQVQLAIEHLVHYALQQGLIEPYDTDYSRNRLLELFSLDESYQHELNANVTHSLHTLLETLIDYGCKIGLVPEDTVTYRNLLDAKIMGQIMARPSEVIRSFRDTERSGGITAATDAFYKLSVDSNYIRMDRIAENVYWKKETPFGEMEITINLSKPEKNPKEIAMAKLLPPPVYPKCQLCRENVGYAGRLNHPARQNLRVIPLTLNEEPWFFQYSPYVYYNEHSIIFHHDHVPMKLTKDTFKRLLDFVGQFPHYFIGSNADLPIVGGSILTHDHFQAGRHVFPLEKAPVQAEFQHSKFSGVTLNPVKWPMSVVRLGCSNPEVLLEAANELYEQWKGYSNPEVDVHAYSEEDGVQVPHNTVTPLVRRRENGDYEIDIVLRNNRTSEEHPEGIFHAHREMHHIKKENIGLIEVMGLAILPGRLKHELAGIARILAGDNEIYDAVKQGRVPELVTHTAWIEELAAKHGRQMGLQEAEELLREEVGGKFAEILGHAGVFKQSDEGQRALHQFLESCGYEKSS</sequence>
<dbReference type="GO" id="GO:0006012">
    <property type="term" value="P:galactose metabolic process"/>
    <property type="evidence" value="ECO:0007669"/>
    <property type="project" value="UniProtKB-UniRule"/>
</dbReference>
<dbReference type="InterPro" id="IPR005849">
    <property type="entry name" value="GalP_Utransf_N"/>
</dbReference>
<evidence type="ECO:0000313" key="14">
    <source>
        <dbReference type="Proteomes" id="UP000272464"/>
    </source>
</evidence>
<evidence type="ECO:0000256" key="1">
    <source>
        <dbReference type="ARBA" id="ARBA00001107"/>
    </source>
</evidence>
<dbReference type="NCBIfam" id="NF003629">
    <property type="entry name" value="PRK05270.1-2"/>
    <property type="match status" value="1"/>
</dbReference>
<comment type="catalytic activity">
    <reaction evidence="1 10">
        <text>alpha-D-galactose 1-phosphate + UDP-alpha-D-glucose = alpha-D-glucose 1-phosphate + UDP-alpha-D-galactose</text>
        <dbReference type="Rhea" id="RHEA:13989"/>
        <dbReference type="ChEBI" id="CHEBI:58336"/>
        <dbReference type="ChEBI" id="CHEBI:58601"/>
        <dbReference type="ChEBI" id="CHEBI:58885"/>
        <dbReference type="ChEBI" id="CHEBI:66914"/>
        <dbReference type="EC" id="2.7.7.12"/>
    </reaction>
</comment>
<dbReference type="HAMAP" id="MF_00571">
    <property type="entry name" value="GalP_UDP_trans"/>
    <property type="match status" value="1"/>
</dbReference>
<evidence type="ECO:0000256" key="2">
    <source>
        <dbReference type="ARBA" id="ARBA00004496"/>
    </source>
</evidence>
<name>A0A3S1BQX4_9BACL</name>
<feature type="domain" description="Galactose-1-phosphate uridyl transferase N-terminal" evidence="11">
    <location>
        <begin position="44"/>
        <end position="257"/>
    </location>
</feature>
<dbReference type="InterPro" id="IPR000766">
    <property type="entry name" value="GalP_uridyl_Trfase_II"/>
</dbReference>
<dbReference type="PIRSF" id="PIRSF006005">
    <property type="entry name" value="GalT_BS"/>
    <property type="match status" value="1"/>
</dbReference>